<dbReference type="AlphaFoldDB" id="A0A7Y9GZ98"/>
<organism evidence="2 3">
    <name type="scientific">Nocardioides cavernae</name>
    <dbReference type="NCBI Taxonomy" id="1921566"/>
    <lineage>
        <taxon>Bacteria</taxon>
        <taxon>Bacillati</taxon>
        <taxon>Actinomycetota</taxon>
        <taxon>Actinomycetes</taxon>
        <taxon>Propionibacteriales</taxon>
        <taxon>Nocardioidaceae</taxon>
        <taxon>Nocardioides</taxon>
    </lineage>
</organism>
<dbReference type="PROSITE" id="PS51257">
    <property type="entry name" value="PROKAR_LIPOPROTEIN"/>
    <property type="match status" value="1"/>
</dbReference>
<protein>
    <recommendedName>
        <fullName evidence="1">N,N-dimethylformamidase beta subunit-like C-terminal domain-containing protein</fullName>
    </recommendedName>
</protein>
<comment type="caution">
    <text evidence="2">The sequence shown here is derived from an EMBL/GenBank/DDBJ whole genome shotgun (WGS) entry which is preliminary data.</text>
</comment>
<dbReference type="Proteomes" id="UP000549911">
    <property type="component" value="Unassembled WGS sequence"/>
</dbReference>
<name>A0A7Y9GZ98_9ACTN</name>
<dbReference type="RefSeq" id="WP_179617778.1">
    <property type="nucleotide sequence ID" value="NZ_JACCBW010000001.1"/>
</dbReference>
<evidence type="ECO:0000313" key="3">
    <source>
        <dbReference type="Proteomes" id="UP000549911"/>
    </source>
</evidence>
<gene>
    <name evidence="2" type="ORF">F4692_000181</name>
</gene>
<proteinExistence type="predicted"/>
<dbReference type="InterPro" id="IPR046540">
    <property type="entry name" value="DMFA2_C"/>
</dbReference>
<keyword evidence="3" id="KW-1185">Reference proteome</keyword>
<dbReference type="EMBL" id="JACCBW010000001">
    <property type="protein sequence ID" value="NYE35077.1"/>
    <property type="molecule type" value="Genomic_DNA"/>
</dbReference>
<reference evidence="2 3" key="2">
    <citation type="submission" date="2020-08" db="EMBL/GenBank/DDBJ databases">
        <title>The Agave Microbiome: Exploring the role of microbial communities in plant adaptations to desert environments.</title>
        <authorList>
            <person name="Partida-Martinez L.P."/>
        </authorList>
    </citation>
    <scope>NUCLEOTIDE SEQUENCE [LARGE SCALE GENOMIC DNA]</scope>
    <source>
        <strain evidence="2 3">AT2.17</strain>
    </source>
</reference>
<dbReference type="Pfam" id="PF20254">
    <property type="entry name" value="DMFA2_C"/>
    <property type="match status" value="1"/>
</dbReference>
<evidence type="ECO:0000313" key="2">
    <source>
        <dbReference type="EMBL" id="NYE35077.1"/>
    </source>
</evidence>
<evidence type="ECO:0000259" key="1">
    <source>
        <dbReference type="Pfam" id="PF20254"/>
    </source>
</evidence>
<feature type="domain" description="N,N-dimethylformamidase beta subunit-like C-terminal" evidence="1">
    <location>
        <begin position="116"/>
        <end position="478"/>
    </location>
</feature>
<sequence>MRIWRAGTAIVGALLVVGATGCGVAGQRPVAGTSTALPSGSGSAASVASGASGASAVSEASGDEAGLPGRRGSEDWRISRPALRGELAAYSTRASGLPGARVGLKVSTTEGGWEASAYRIGSYPGGTGAFVWESGFRVGRQQSAPVFSPYETRTVVAPWERDLTVDTATWEPGFYVFRLRTDTGWETQVPYVVTSPSAEGTVALVAPVTTWQAYNQWGGYSLYAGANGDSQSHAVSFDRPYNGATGANDYRTAALPIVVRAEATGVPLSYFTNIDLHTTPGALDGARGYVSMGHDEYWTPTMRQVVLDARDAGTNLAFLGANTMYWRIRLEPRPTGHARVVVGYRHDAHLDPLYAQGSPETTALFREPPAPRPEHDLVGMQYECYPVDTDYVVTTPDWWGFRGTGVRRGDHVHGLVGPEADRVYPDARLPRPLQVLAHSPYSCRGVTTTSQSVYYSTPSGAGVFSAGTLRWGCAMVDRCERPLGEETRAFTRTVTTTVVEGFGRGPVGRRHPARDNVADFDLSPVNTVPAS</sequence>
<reference evidence="2 3" key="1">
    <citation type="submission" date="2020-07" db="EMBL/GenBank/DDBJ databases">
        <authorList>
            <person name="Partida-Martinez L."/>
            <person name="Huntemann M."/>
            <person name="Clum A."/>
            <person name="Wang J."/>
            <person name="Palaniappan K."/>
            <person name="Ritter S."/>
            <person name="Chen I.-M."/>
            <person name="Stamatis D."/>
            <person name="Reddy T."/>
            <person name="O'Malley R."/>
            <person name="Daum C."/>
            <person name="Shapiro N."/>
            <person name="Ivanova N."/>
            <person name="Kyrpides N."/>
            <person name="Woyke T."/>
        </authorList>
    </citation>
    <scope>NUCLEOTIDE SEQUENCE [LARGE SCALE GENOMIC DNA]</scope>
    <source>
        <strain evidence="2 3">AT2.17</strain>
    </source>
</reference>
<accession>A0A7Y9GZ98</accession>